<reference evidence="3" key="1">
    <citation type="submission" date="2023-07" db="EMBL/GenBank/DDBJ databases">
        <title>Black Yeasts Isolated from many extreme environments.</title>
        <authorList>
            <person name="Coleine C."/>
            <person name="Stajich J.E."/>
            <person name="Selbmann L."/>
        </authorList>
    </citation>
    <scope>NUCLEOTIDE SEQUENCE</scope>
    <source>
        <strain evidence="3">CCFEE 5485</strain>
    </source>
</reference>
<accession>A0AAE0WUG3</accession>
<evidence type="ECO:0000313" key="3">
    <source>
        <dbReference type="EMBL" id="KAK3678357.1"/>
    </source>
</evidence>
<evidence type="ECO:0000256" key="2">
    <source>
        <dbReference type="SAM" id="SignalP"/>
    </source>
</evidence>
<keyword evidence="2" id="KW-0732">Signal</keyword>
<evidence type="ECO:0000313" key="4">
    <source>
        <dbReference type="Proteomes" id="UP001274830"/>
    </source>
</evidence>
<feature type="region of interest" description="Disordered" evidence="1">
    <location>
        <begin position="31"/>
        <end position="65"/>
    </location>
</feature>
<feature type="chain" id="PRO_5041958773" evidence="2">
    <location>
        <begin position="21"/>
        <end position="401"/>
    </location>
</feature>
<feature type="signal peptide" evidence="2">
    <location>
        <begin position="1"/>
        <end position="20"/>
    </location>
</feature>
<dbReference type="Proteomes" id="UP001274830">
    <property type="component" value="Unassembled WGS sequence"/>
</dbReference>
<comment type="caution">
    <text evidence="3">The sequence shown here is derived from an EMBL/GenBank/DDBJ whole genome shotgun (WGS) entry which is preliminary data.</text>
</comment>
<organism evidence="3 4">
    <name type="scientific">Recurvomyces mirabilis</name>
    <dbReference type="NCBI Taxonomy" id="574656"/>
    <lineage>
        <taxon>Eukaryota</taxon>
        <taxon>Fungi</taxon>
        <taxon>Dikarya</taxon>
        <taxon>Ascomycota</taxon>
        <taxon>Pezizomycotina</taxon>
        <taxon>Dothideomycetes</taxon>
        <taxon>Dothideomycetidae</taxon>
        <taxon>Mycosphaerellales</taxon>
        <taxon>Teratosphaeriaceae</taxon>
        <taxon>Recurvomyces</taxon>
    </lineage>
</organism>
<gene>
    <name evidence="3" type="ORF">LTR78_001654</name>
</gene>
<dbReference type="EMBL" id="JAUTXT010000004">
    <property type="protein sequence ID" value="KAK3678357.1"/>
    <property type="molecule type" value="Genomic_DNA"/>
</dbReference>
<proteinExistence type="predicted"/>
<evidence type="ECO:0000256" key="1">
    <source>
        <dbReference type="SAM" id="MobiDB-lite"/>
    </source>
</evidence>
<protein>
    <submittedName>
        <fullName evidence="3">Uncharacterized protein</fullName>
    </submittedName>
</protein>
<keyword evidence="4" id="KW-1185">Reference proteome</keyword>
<name>A0AAE0WUG3_9PEZI</name>
<sequence>MLGFIPSLIYFLAITSAATAALPEYGSTLDGKSVDSQAARNRPAGKGPTDVEGCQLPPSSGNNTKHAILDERAMPVHCADVNVASYATKGGILNGLMWASEQAAEQQYQRIYGKQGLDNAYYTHSEMTKYWSRHFAGAYAKSPRDAMQDPGFQHFYQQICPDPCNRPDHHVYMSYENNKPTQATAFGARYNFILNAPANIIIVQNALSPTARFEQLRASGLLLPGAHLFHPDHLSDILFFEEQKQRTRYAWNQRWTEAAPFDTWTHNLRNLNTVIFMGHAGLSQETLSVVKQCLVLRAGTQGLPHWPGLVLKAGDHCFAAILGTDPNKAAAWLLASHKSPQGGYGAKMLSELHIFTTQQGPSINQYPTFLWRVVDWTPQREQEARALEADVHTPPGQPHVS</sequence>
<dbReference type="AlphaFoldDB" id="A0AAE0WUG3"/>